<accession>A0A6J4S872</accession>
<proteinExistence type="predicted"/>
<protein>
    <submittedName>
        <fullName evidence="1">Uncharacterized protein</fullName>
    </submittedName>
</protein>
<reference evidence="1" key="1">
    <citation type="submission" date="2020-02" db="EMBL/GenBank/DDBJ databases">
        <authorList>
            <person name="Meier V. D."/>
        </authorList>
    </citation>
    <scope>NUCLEOTIDE SEQUENCE</scope>
    <source>
        <strain evidence="1">AVDCRST_MAG05</strain>
    </source>
</reference>
<dbReference type="AlphaFoldDB" id="A0A6J4S872"/>
<organism evidence="1">
    <name type="scientific">uncultured Rubrobacteraceae bacterium</name>
    <dbReference type="NCBI Taxonomy" id="349277"/>
    <lineage>
        <taxon>Bacteria</taxon>
        <taxon>Bacillati</taxon>
        <taxon>Actinomycetota</taxon>
        <taxon>Rubrobacteria</taxon>
        <taxon>Rubrobacterales</taxon>
        <taxon>Rubrobacteraceae</taxon>
        <taxon>environmental samples</taxon>
    </lineage>
</organism>
<evidence type="ECO:0000313" key="1">
    <source>
        <dbReference type="EMBL" id="CAA9485199.1"/>
    </source>
</evidence>
<sequence>GGRPRLLRCLGRERPGAGLGGARPARRLAASGRLLGPA</sequence>
<feature type="non-terminal residue" evidence="1">
    <location>
        <position position="1"/>
    </location>
</feature>
<gene>
    <name evidence="1" type="ORF">AVDCRST_MAG05-1539</name>
    <name evidence="2" type="ORF">AVDCRST_MAG05-5060</name>
</gene>
<feature type="non-terminal residue" evidence="1">
    <location>
        <position position="38"/>
    </location>
</feature>
<dbReference type="EMBL" id="CADCVM010000536">
    <property type="protein sequence ID" value="CAA9537813.1"/>
    <property type="molecule type" value="Genomic_DNA"/>
</dbReference>
<name>A0A6J4S872_9ACTN</name>
<dbReference type="EMBL" id="CADCVM010000171">
    <property type="protein sequence ID" value="CAA9485199.1"/>
    <property type="molecule type" value="Genomic_DNA"/>
</dbReference>
<evidence type="ECO:0000313" key="2">
    <source>
        <dbReference type="EMBL" id="CAA9537813.1"/>
    </source>
</evidence>